<comment type="caution">
    <text evidence="1">The sequence shown here is derived from an EMBL/GenBank/DDBJ whole genome shotgun (WGS) entry which is preliminary data.</text>
</comment>
<name>A0A644Y3L3_9ZZZZ</name>
<dbReference type="EMBL" id="VSSQ01003825">
    <property type="protein sequence ID" value="MPM22511.1"/>
    <property type="molecule type" value="Genomic_DNA"/>
</dbReference>
<proteinExistence type="predicted"/>
<protein>
    <submittedName>
        <fullName evidence="1">Uncharacterized protein</fullName>
    </submittedName>
</protein>
<reference evidence="1" key="1">
    <citation type="submission" date="2019-08" db="EMBL/GenBank/DDBJ databases">
        <authorList>
            <person name="Kucharzyk K."/>
            <person name="Murdoch R.W."/>
            <person name="Higgins S."/>
            <person name="Loffler F."/>
        </authorList>
    </citation>
    <scope>NUCLEOTIDE SEQUENCE</scope>
</reference>
<organism evidence="1">
    <name type="scientific">bioreactor metagenome</name>
    <dbReference type="NCBI Taxonomy" id="1076179"/>
    <lineage>
        <taxon>unclassified sequences</taxon>
        <taxon>metagenomes</taxon>
        <taxon>ecological metagenomes</taxon>
    </lineage>
</organism>
<dbReference type="AlphaFoldDB" id="A0A644Y3L3"/>
<accession>A0A644Y3L3</accession>
<evidence type="ECO:0000313" key="1">
    <source>
        <dbReference type="EMBL" id="MPM22511.1"/>
    </source>
</evidence>
<sequence length="69" mass="7845">MLICTTISCHHRLDGRRAVELHRNLLDPQLMDACSDDLGHRDGRTHILGKEDIFHTAHLHLVLLSQLAN</sequence>
<gene>
    <name evidence="1" type="ORF">SDC9_68966</name>
</gene>